<evidence type="ECO:0000313" key="1">
    <source>
        <dbReference type="EMBL" id="MXQ12410.1"/>
    </source>
</evidence>
<reference evidence="1 2" key="2">
    <citation type="submission" date="2020-01" db="EMBL/GenBank/DDBJ databases">
        <title>Microvirga sp. nov., an arsenate reduction bacterium isolated from Tibet hotspring sediments.</title>
        <authorList>
            <person name="Xian W.-D."/>
            <person name="Li W.-J."/>
        </authorList>
    </citation>
    <scope>NUCLEOTIDE SEQUENCE [LARGE SCALE GENOMIC DNA]</scope>
    <source>
        <strain evidence="1 2">KCTC 23863</strain>
    </source>
</reference>
<reference evidence="1 2" key="1">
    <citation type="submission" date="2019-12" db="EMBL/GenBank/DDBJ databases">
        <authorList>
            <person name="Yuan C.-G."/>
        </authorList>
    </citation>
    <scope>NUCLEOTIDE SEQUENCE [LARGE SCALE GENOMIC DNA]</scope>
    <source>
        <strain evidence="1 2">KCTC 23863</strain>
    </source>
</reference>
<dbReference type="AlphaFoldDB" id="A0A7X3SPL9"/>
<organism evidence="1 2">
    <name type="scientific">Microvirga makkahensis</name>
    <dbReference type="NCBI Taxonomy" id="1128670"/>
    <lineage>
        <taxon>Bacteria</taxon>
        <taxon>Pseudomonadati</taxon>
        <taxon>Pseudomonadota</taxon>
        <taxon>Alphaproteobacteria</taxon>
        <taxon>Hyphomicrobiales</taxon>
        <taxon>Methylobacteriaceae</taxon>
        <taxon>Microvirga</taxon>
    </lineage>
</organism>
<proteinExistence type="predicted"/>
<dbReference type="EMBL" id="WURB01000008">
    <property type="protein sequence ID" value="MXQ12410.1"/>
    <property type="molecule type" value="Genomic_DNA"/>
</dbReference>
<keyword evidence="2" id="KW-1185">Reference proteome</keyword>
<evidence type="ECO:0000313" key="2">
    <source>
        <dbReference type="Proteomes" id="UP000436483"/>
    </source>
</evidence>
<sequence length="67" mass="7710">MLYIARQDRATDYRRQAQEARAMANWMSPDDIKHQLLGVAKHLEALADLEERHARKVAPARSPELKA</sequence>
<accession>A0A7X3SPL9</accession>
<protein>
    <submittedName>
        <fullName evidence="1">Uncharacterized protein</fullName>
    </submittedName>
</protein>
<name>A0A7X3SPL9_9HYPH</name>
<dbReference type="RefSeq" id="WP_160884989.1">
    <property type="nucleotide sequence ID" value="NZ_WURB01000008.1"/>
</dbReference>
<comment type="caution">
    <text evidence="1">The sequence shown here is derived from an EMBL/GenBank/DDBJ whole genome shotgun (WGS) entry which is preliminary data.</text>
</comment>
<dbReference type="OrthoDB" id="8023859at2"/>
<dbReference type="Proteomes" id="UP000436483">
    <property type="component" value="Unassembled WGS sequence"/>
</dbReference>
<gene>
    <name evidence="1" type="ORF">GR328_13250</name>
</gene>